<feature type="compositionally biased region" description="Basic and acidic residues" evidence="1">
    <location>
        <begin position="84"/>
        <end position="97"/>
    </location>
</feature>
<dbReference type="OrthoDB" id="546998at2759"/>
<dbReference type="KEGG" id="vcn:VOLCADRAFT_95060"/>
<dbReference type="InParanoid" id="D8U6H4"/>
<dbReference type="Proteomes" id="UP000001058">
    <property type="component" value="Unassembled WGS sequence"/>
</dbReference>
<organism evidence="3">
    <name type="scientific">Volvox carteri f. nagariensis</name>
    <dbReference type="NCBI Taxonomy" id="3068"/>
    <lineage>
        <taxon>Eukaryota</taxon>
        <taxon>Viridiplantae</taxon>
        <taxon>Chlorophyta</taxon>
        <taxon>core chlorophytes</taxon>
        <taxon>Chlorophyceae</taxon>
        <taxon>CS clade</taxon>
        <taxon>Chlamydomonadales</taxon>
        <taxon>Volvocaceae</taxon>
        <taxon>Volvox</taxon>
    </lineage>
</organism>
<dbReference type="RefSeq" id="XP_002954289.1">
    <property type="nucleotide sequence ID" value="XM_002954243.1"/>
</dbReference>
<proteinExistence type="predicted"/>
<keyword evidence="3" id="KW-1185">Reference proteome</keyword>
<name>D8U6H4_VOLCA</name>
<gene>
    <name evidence="2" type="ORF">VOLCADRAFT_95060</name>
</gene>
<reference evidence="2 3" key="1">
    <citation type="journal article" date="2010" name="Science">
        <title>Genomic analysis of organismal complexity in the multicellular green alga Volvox carteri.</title>
        <authorList>
            <person name="Prochnik S.E."/>
            <person name="Umen J."/>
            <person name="Nedelcu A.M."/>
            <person name="Hallmann A."/>
            <person name="Miller S.M."/>
            <person name="Nishii I."/>
            <person name="Ferris P."/>
            <person name="Kuo A."/>
            <person name="Mitros T."/>
            <person name="Fritz-Laylin L.K."/>
            <person name="Hellsten U."/>
            <person name="Chapman J."/>
            <person name="Simakov O."/>
            <person name="Rensing S.A."/>
            <person name="Terry A."/>
            <person name="Pangilinan J."/>
            <person name="Kapitonov V."/>
            <person name="Jurka J."/>
            <person name="Salamov A."/>
            <person name="Shapiro H."/>
            <person name="Schmutz J."/>
            <person name="Grimwood J."/>
            <person name="Lindquist E."/>
            <person name="Lucas S."/>
            <person name="Grigoriev I.V."/>
            <person name="Schmitt R."/>
            <person name="Kirk D."/>
            <person name="Rokhsar D.S."/>
        </authorList>
    </citation>
    <scope>NUCLEOTIDE SEQUENCE [LARGE SCALE GENOMIC DNA]</scope>
    <source>
        <strain evidence="3">f. Nagariensis / Eve</strain>
    </source>
</reference>
<dbReference type="EMBL" id="GL378362">
    <property type="protein sequence ID" value="EFJ44713.1"/>
    <property type="molecule type" value="Genomic_DNA"/>
</dbReference>
<evidence type="ECO:0000256" key="1">
    <source>
        <dbReference type="SAM" id="MobiDB-lite"/>
    </source>
</evidence>
<sequence>MATSKEERDEVAQEMFGKTFDECESMERIRVGAHIGGKRGGGRIHEMAEEKKQQAREGMGEEEGEGEEEEEEMGEEEGAEGEEQEGRATAKKQGEGKMRRKGRAK</sequence>
<feature type="compositionally biased region" description="Basic and acidic residues" evidence="1">
    <location>
        <begin position="43"/>
        <end position="59"/>
    </location>
</feature>
<dbReference type="GeneID" id="9624067"/>
<dbReference type="AlphaFoldDB" id="D8U6H4"/>
<evidence type="ECO:0000313" key="2">
    <source>
        <dbReference type="EMBL" id="EFJ44713.1"/>
    </source>
</evidence>
<evidence type="ECO:0000313" key="3">
    <source>
        <dbReference type="Proteomes" id="UP000001058"/>
    </source>
</evidence>
<feature type="compositionally biased region" description="Acidic residues" evidence="1">
    <location>
        <begin position="60"/>
        <end position="83"/>
    </location>
</feature>
<accession>D8U6H4</accession>
<protein>
    <submittedName>
        <fullName evidence="2">Uncharacterized protein</fullName>
    </submittedName>
</protein>
<feature type="region of interest" description="Disordered" evidence="1">
    <location>
        <begin position="33"/>
        <end position="105"/>
    </location>
</feature>